<comment type="caution">
    <text evidence="2">The sequence shown here is derived from an EMBL/GenBank/DDBJ whole genome shotgun (WGS) entry which is preliminary data.</text>
</comment>
<proteinExistence type="predicted"/>
<evidence type="ECO:0008006" key="4">
    <source>
        <dbReference type="Google" id="ProtNLM"/>
    </source>
</evidence>
<dbReference type="GO" id="GO:0008270">
    <property type="term" value="F:zinc ion binding"/>
    <property type="evidence" value="ECO:0007669"/>
    <property type="project" value="InterPro"/>
</dbReference>
<dbReference type="SUPFAM" id="SSF57756">
    <property type="entry name" value="Retrovirus zinc finger-like domains"/>
    <property type="match status" value="1"/>
</dbReference>
<reference evidence="2 3" key="1">
    <citation type="journal article" date="2018" name="Sci. Rep.">
        <title>Raphidocelis subcapitata (=Pseudokirchneriella subcapitata) provides an insight into genome evolution and environmental adaptations in the Sphaeropleales.</title>
        <authorList>
            <person name="Suzuki S."/>
            <person name="Yamaguchi H."/>
            <person name="Nakajima N."/>
            <person name="Kawachi M."/>
        </authorList>
    </citation>
    <scope>NUCLEOTIDE SEQUENCE [LARGE SCALE GENOMIC DNA]</scope>
    <source>
        <strain evidence="2 3">NIES-35</strain>
    </source>
</reference>
<feature type="compositionally biased region" description="Gly residues" evidence="1">
    <location>
        <begin position="72"/>
        <end position="82"/>
    </location>
</feature>
<dbReference type="InterPro" id="IPR036875">
    <property type="entry name" value="Znf_CCHC_sf"/>
</dbReference>
<gene>
    <name evidence="2" type="ORF">Rsub_11703</name>
</gene>
<feature type="compositionally biased region" description="Gly residues" evidence="1">
    <location>
        <begin position="89"/>
        <end position="98"/>
    </location>
</feature>
<protein>
    <recommendedName>
        <fullName evidence="4">CCHC-type domain-containing protein</fullName>
    </recommendedName>
</protein>
<keyword evidence="3" id="KW-1185">Reference proteome</keyword>
<dbReference type="OrthoDB" id="3863715at2759"/>
<dbReference type="InParanoid" id="A0A2V0PKG6"/>
<accession>A0A2V0PKG6</accession>
<dbReference type="EMBL" id="BDRX01000126">
    <property type="protein sequence ID" value="GBF98493.1"/>
    <property type="molecule type" value="Genomic_DNA"/>
</dbReference>
<evidence type="ECO:0000256" key="1">
    <source>
        <dbReference type="SAM" id="MobiDB-lite"/>
    </source>
</evidence>
<feature type="region of interest" description="Disordered" evidence="1">
    <location>
        <begin position="47"/>
        <end position="110"/>
    </location>
</feature>
<dbReference type="Proteomes" id="UP000247498">
    <property type="component" value="Unassembled WGS sequence"/>
</dbReference>
<evidence type="ECO:0000313" key="2">
    <source>
        <dbReference type="EMBL" id="GBF98493.1"/>
    </source>
</evidence>
<evidence type="ECO:0000313" key="3">
    <source>
        <dbReference type="Proteomes" id="UP000247498"/>
    </source>
</evidence>
<feature type="compositionally biased region" description="Gly residues" evidence="1">
    <location>
        <begin position="47"/>
        <end position="64"/>
    </location>
</feature>
<sequence>MQGEPLYARCYINPQTGLAWTTYVDLRKHALLTHNMLPNANLSAGAQGGGAGGGSAGGEGGAGAGDKRPRGKGAGGKNGPGGHGKKPRPGGGNGGASGSGTRPEPKRKSYYIGEVRFSRPQSAWSQMMASGNRACFHCKAEGHVLAQCTNPVPGYPDVVRHGKK</sequence>
<name>A0A2V0PKG6_9CHLO</name>
<dbReference type="GO" id="GO:0003676">
    <property type="term" value="F:nucleic acid binding"/>
    <property type="evidence" value="ECO:0007669"/>
    <property type="project" value="InterPro"/>
</dbReference>
<organism evidence="2 3">
    <name type="scientific">Raphidocelis subcapitata</name>
    <dbReference type="NCBI Taxonomy" id="307507"/>
    <lineage>
        <taxon>Eukaryota</taxon>
        <taxon>Viridiplantae</taxon>
        <taxon>Chlorophyta</taxon>
        <taxon>core chlorophytes</taxon>
        <taxon>Chlorophyceae</taxon>
        <taxon>CS clade</taxon>
        <taxon>Sphaeropleales</taxon>
        <taxon>Selenastraceae</taxon>
        <taxon>Raphidocelis</taxon>
    </lineage>
</organism>
<dbReference type="AlphaFoldDB" id="A0A2V0PKG6"/>